<feature type="region of interest" description="Disordered" evidence="1">
    <location>
        <begin position="126"/>
        <end position="177"/>
    </location>
</feature>
<name>A0AA36GC29_9BILA</name>
<gene>
    <name evidence="2" type="ORF">MSPICULIGERA_LOCUS18183</name>
</gene>
<dbReference type="EMBL" id="CATQJA010002657">
    <property type="protein sequence ID" value="CAJ0579980.1"/>
    <property type="molecule type" value="Genomic_DNA"/>
</dbReference>
<feature type="non-terminal residue" evidence="2">
    <location>
        <position position="177"/>
    </location>
</feature>
<protein>
    <submittedName>
        <fullName evidence="2">Uncharacterized protein</fullName>
    </submittedName>
</protein>
<reference evidence="2" key="1">
    <citation type="submission" date="2023-06" db="EMBL/GenBank/DDBJ databases">
        <authorList>
            <person name="Delattre M."/>
        </authorList>
    </citation>
    <scope>NUCLEOTIDE SEQUENCE</scope>
    <source>
        <strain evidence="2">AF72</strain>
    </source>
</reference>
<sequence>MSPKWLLCFLLSVSLATSEDGPSSPQQEEITVPPNVTLKGSTVVVRRPLVRVELLNSARAKNRLPWWYDVIAPGTPVLVSRLYVGLGELQVICAWQLVAAIYALYGLYWVAITGDFSRIHLTEQRERATRRAEQKDECEKENKLRRSLGLPLLAKPADVTPTESPTDRGRSPAVSPV</sequence>
<accession>A0AA36GC29</accession>
<evidence type="ECO:0000313" key="2">
    <source>
        <dbReference type="EMBL" id="CAJ0579980.1"/>
    </source>
</evidence>
<dbReference type="Proteomes" id="UP001177023">
    <property type="component" value="Unassembled WGS sequence"/>
</dbReference>
<evidence type="ECO:0000313" key="3">
    <source>
        <dbReference type="Proteomes" id="UP001177023"/>
    </source>
</evidence>
<proteinExistence type="predicted"/>
<dbReference type="AlphaFoldDB" id="A0AA36GC29"/>
<keyword evidence="3" id="KW-1185">Reference proteome</keyword>
<organism evidence="2 3">
    <name type="scientific">Mesorhabditis spiculigera</name>
    <dbReference type="NCBI Taxonomy" id="96644"/>
    <lineage>
        <taxon>Eukaryota</taxon>
        <taxon>Metazoa</taxon>
        <taxon>Ecdysozoa</taxon>
        <taxon>Nematoda</taxon>
        <taxon>Chromadorea</taxon>
        <taxon>Rhabditida</taxon>
        <taxon>Rhabditina</taxon>
        <taxon>Rhabditomorpha</taxon>
        <taxon>Rhabditoidea</taxon>
        <taxon>Rhabditidae</taxon>
        <taxon>Mesorhabditinae</taxon>
        <taxon>Mesorhabditis</taxon>
    </lineage>
</organism>
<feature type="compositionally biased region" description="Basic and acidic residues" evidence="1">
    <location>
        <begin position="126"/>
        <end position="144"/>
    </location>
</feature>
<evidence type="ECO:0000256" key="1">
    <source>
        <dbReference type="SAM" id="MobiDB-lite"/>
    </source>
</evidence>
<comment type="caution">
    <text evidence="2">The sequence shown here is derived from an EMBL/GenBank/DDBJ whole genome shotgun (WGS) entry which is preliminary data.</text>
</comment>